<proteinExistence type="predicted"/>
<sequence length="194" mass="22171">MAAMKEMINQRERENELLELHFNGQQWRLLLLPTLLLRIGSKSLPQVDIHPVPVDSLLMVSILLENGLKGTLQNNTSYRLLNLWIERSLKVINTICDLSGRFYGGGDNNLVCFIVRHYGVKPILIFHGGHLPMKNEQEIERARSRKENPTRAIEHESCGDTSAAYEYYQKAVDIPPTIAYELIPVIECISKVFN</sequence>
<evidence type="ECO:0000313" key="2">
    <source>
        <dbReference type="Proteomes" id="UP001055811"/>
    </source>
</evidence>
<name>A0ACB9GE47_CICIN</name>
<organism evidence="1 2">
    <name type="scientific">Cichorium intybus</name>
    <name type="common">Chicory</name>
    <dbReference type="NCBI Taxonomy" id="13427"/>
    <lineage>
        <taxon>Eukaryota</taxon>
        <taxon>Viridiplantae</taxon>
        <taxon>Streptophyta</taxon>
        <taxon>Embryophyta</taxon>
        <taxon>Tracheophyta</taxon>
        <taxon>Spermatophyta</taxon>
        <taxon>Magnoliopsida</taxon>
        <taxon>eudicotyledons</taxon>
        <taxon>Gunneridae</taxon>
        <taxon>Pentapetalae</taxon>
        <taxon>asterids</taxon>
        <taxon>campanulids</taxon>
        <taxon>Asterales</taxon>
        <taxon>Asteraceae</taxon>
        <taxon>Cichorioideae</taxon>
        <taxon>Cichorieae</taxon>
        <taxon>Cichoriinae</taxon>
        <taxon>Cichorium</taxon>
    </lineage>
</organism>
<dbReference type="EMBL" id="CM042010">
    <property type="protein sequence ID" value="KAI3781652.1"/>
    <property type="molecule type" value="Genomic_DNA"/>
</dbReference>
<keyword evidence="2" id="KW-1185">Reference proteome</keyword>
<protein>
    <submittedName>
        <fullName evidence="1">Uncharacterized protein</fullName>
    </submittedName>
</protein>
<accession>A0ACB9GE47</accession>
<reference evidence="1 2" key="2">
    <citation type="journal article" date="2022" name="Mol. Ecol. Resour.">
        <title>The genomes of chicory, endive, great burdock and yacon provide insights into Asteraceae paleo-polyploidization history and plant inulin production.</title>
        <authorList>
            <person name="Fan W."/>
            <person name="Wang S."/>
            <person name="Wang H."/>
            <person name="Wang A."/>
            <person name="Jiang F."/>
            <person name="Liu H."/>
            <person name="Zhao H."/>
            <person name="Xu D."/>
            <person name="Zhang Y."/>
        </authorList>
    </citation>
    <scope>NUCLEOTIDE SEQUENCE [LARGE SCALE GENOMIC DNA]</scope>
    <source>
        <strain evidence="2">cv. Punajuju</strain>
        <tissue evidence="1">Leaves</tissue>
    </source>
</reference>
<comment type="caution">
    <text evidence="1">The sequence shown here is derived from an EMBL/GenBank/DDBJ whole genome shotgun (WGS) entry which is preliminary data.</text>
</comment>
<dbReference type="Proteomes" id="UP001055811">
    <property type="component" value="Linkage Group LG02"/>
</dbReference>
<evidence type="ECO:0000313" key="1">
    <source>
        <dbReference type="EMBL" id="KAI3781652.1"/>
    </source>
</evidence>
<reference evidence="2" key="1">
    <citation type="journal article" date="2022" name="Mol. Ecol. Resour.">
        <title>The genomes of chicory, endive, great burdock and yacon provide insights into Asteraceae palaeo-polyploidization history and plant inulin production.</title>
        <authorList>
            <person name="Fan W."/>
            <person name="Wang S."/>
            <person name="Wang H."/>
            <person name="Wang A."/>
            <person name="Jiang F."/>
            <person name="Liu H."/>
            <person name="Zhao H."/>
            <person name="Xu D."/>
            <person name="Zhang Y."/>
        </authorList>
    </citation>
    <scope>NUCLEOTIDE SEQUENCE [LARGE SCALE GENOMIC DNA]</scope>
    <source>
        <strain evidence="2">cv. Punajuju</strain>
    </source>
</reference>
<gene>
    <name evidence="1" type="ORF">L2E82_11672</name>
</gene>